<dbReference type="AlphaFoldDB" id="A0A373FR63"/>
<protein>
    <submittedName>
        <fullName evidence="2">Uncharacterized protein</fullName>
    </submittedName>
</protein>
<accession>A0A373FR63</accession>
<proteinExistence type="predicted"/>
<evidence type="ECO:0000313" key="2">
    <source>
        <dbReference type="EMBL" id="RGE46661.1"/>
    </source>
</evidence>
<feature type="transmembrane region" description="Helical" evidence="1">
    <location>
        <begin position="45"/>
        <end position="66"/>
    </location>
</feature>
<evidence type="ECO:0000256" key="1">
    <source>
        <dbReference type="SAM" id="Phobius"/>
    </source>
</evidence>
<name>A0A373FR63_COMTE</name>
<sequence length="85" mass="9504">MFARIKTFCSYIKSNWETWAALAVTVLLGGFEGFSDYLPLIAGTLSGWQLVALTGFVSFALAWLRARKRRAACKRKHGNADCDEE</sequence>
<keyword evidence="1" id="KW-0812">Transmembrane</keyword>
<organism evidence="2 3">
    <name type="scientific">Comamonas testosteroni</name>
    <name type="common">Pseudomonas testosteroni</name>
    <dbReference type="NCBI Taxonomy" id="285"/>
    <lineage>
        <taxon>Bacteria</taxon>
        <taxon>Pseudomonadati</taxon>
        <taxon>Pseudomonadota</taxon>
        <taxon>Betaproteobacteria</taxon>
        <taxon>Burkholderiales</taxon>
        <taxon>Comamonadaceae</taxon>
        <taxon>Comamonas</taxon>
    </lineage>
</organism>
<keyword evidence="3" id="KW-1185">Reference proteome</keyword>
<gene>
    <name evidence="2" type="ORF">DZC30_02475</name>
</gene>
<comment type="caution">
    <text evidence="2">The sequence shown here is derived from an EMBL/GenBank/DDBJ whole genome shotgun (WGS) entry which is preliminary data.</text>
</comment>
<evidence type="ECO:0000313" key="3">
    <source>
        <dbReference type="Proteomes" id="UP000261948"/>
    </source>
</evidence>
<dbReference type="EMBL" id="QURR01000002">
    <property type="protein sequence ID" value="RGE46661.1"/>
    <property type="molecule type" value="Genomic_DNA"/>
</dbReference>
<keyword evidence="1" id="KW-1133">Transmembrane helix</keyword>
<reference evidence="2 3" key="1">
    <citation type="submission" date="2018-08" db="EMBL/GenBank/DDBJ databases">
        <title>Comamonas testosteroni strain SWCO2.</title>
        <authorList>
            <person name="Jiang N."/>
            <person name="Zhang X.Z."/>
        </authorList>
    </citation>
    <scope>NUCLEOTIDE SEQUENCE [LARGE SCALE GENOMIC DNA]</scope>
    <source>
        <strain evidence="2 3">SWCO2</strain>
    </source>
</reference>
<keyword evidence="1" id="KW-0472">Membrane</keyword>
<dbReference type="Proteomes" id="UP000261948">
    <property type="component" value="Unassembled WGS sequence"/>
</dbReference>